<evidence type="ECO:0008006" key="4">
    <source>
        <dbReference type="Google" id="ProtNLM"/>
    </source>
</evidence>
<dbReference type="HOGENOM" id="CLU_091659_0_0_9"/>
<dbReference type="eggNOG" id="COG1811">
    <property type="taxonomic scope" value="Bacteria"/>
</dbReference>
<dbReference type="Pfam" id="PF04474">
    <property type="entry name" value="DUF554"/>
    <property type="match status" value="1"/>
</dbReference>
<keyword evidence="1" id="KW-0812">Transmembrane</keyword>
<dbReference type="PANTHER" id="PTHR36111:SF2">
    <property type="entry name" value="INNER MEMBRANE PROTEIN"/>
    <property type="match status" value="1"/>
</dbReference>
<keyword evidence="3" id="KW-1185">Reference proteome</keyword>
<proteinExistence type="predicted"/>
<name>D9QUL8_ACEAZ</name>
<dbReference type="InterPro" id="IPR007563">
    <property type="entry name" value="DUF554"/>
</dbReference>
<dbReference type="KEGG" id="aar:Acear_2338"/>
<dbReference type="EMBL" id="CP002105">
    <property type="protein sequence ID" value="ADL13819.1"/>
    <property type="molecule type" value="Genomic_DNA"/>
</dbReference>
<feature type="transmembrane region" description="Helical" evidence="1">
    <location>
        <begin position="138"/>
        <end position="160"/>
    </location>
</feature>
<organism evidence="2 3">
    <name type="scientific">Acetohalobium arabaticum (strain ATCC 49924 / DSM 5501 / Z-7288)</name>
    <dbReference type="NCBI Taxonomy" id="574087"/>
    <lineage>
        <taxon>Bacteria</taxon>
        <taxon>Bacillati</taxon>
        <taxon>Bacillota</taxon>
        <taxon>Clostridia</taxon>
        <taxon>Halanaerobiales</taxon>
        <taxon>Halobacteroidaceae</taxon>
        <taxon>Acetohalobium</taxon>
    </lineage>
</organism>
<feature type="transmembrane region" description="Helical" evidence="1">
    <location>
        <begin position="99"/>
        <end position="118"/>
    </location>
</feature>
<evidence type="ECO:0000256" key="1">
    <source>
        <dbReference type="SAM" id="Phobius"/>
    </source>
</evidence>
<keyword evidence="1" id="KW-0472">Membrane</keyword>
<sequence length="226" mass="23527">MKGTVVNTAAIIAGGSLGVVLGHRVSESLKETVMQGLSLAVFLIGGKMALETNNISIVIFSLLLGGIIGELLGIEARLNNIGDWLEDKVSSEDGNVTEAFVRTTLIYCVGAMALMGAIQDGLTGDPSTLYAKSMLDGFSSIAFASTMGVGVIFSSVAVFIYQGSITLLASSVQTILTPEIIAEMTATGGLLIIAISINILEMAEIKVGNLLPGIFVAVVLSYFFIN</sequence>
<dbReference type="PANTHER" id="PTHR36111">
    <property type="entry name" value="INNER MEMBRANE PROTEIN-RELATED"/>
    <property type="match status" value="1"/>
</dbReference>
<keyword evidence="1" id="KW-1133">Transmembrane helix</keyword>
<dbReference type="Proteomes" id="UP000001661">
    <property type="component" value="Chromosome"/>
</dbReference>
<feature type="transmembrane region" description="Helical" evidence="1">
    <location>
        <begin position="57"/>
        <end position="79"/>
    </location>
</feature>
<feature type="transmembrane region" description="Helical" evidence="1">
    <location>
        <begin position="207"/>
        <end position="225"/>
    </location>
</feature>
<dbReference type="AlphaFoldDB" id="D9QUL8"/>
<evidence type="ECO:0000313" key="2">
    <source>
        <dbReference type="EMBL" id="ADL13819.1"/>
    </source>
</evidence>
<protein>
    <recommendedName>
        <fullName evidence="4">Transport protein</fullName>
    </recommendedName>
</protein>
<gene>
    <name evidence="2" type="ordered locus">Acear_2338</name>
</gene>
<dbReference type="STRING" id="574087.Acear_2338"/>
<evidence type="ECO:0000313" key="3">
    <source>
        <dbReference type="Proteomes" id="UP000001661"/>
    </source>
</evidence>
<feature type="transmembrane region" description="Helical" evidence="1">
    <location>
        <begin position="180"/>
        <end position="200"/>
    </location>
</feature>
<feature type="transmembrane region" description="Helical" evidence="1">
    <location>
        <begin position="32"/>
        <end position="50"/>
    </location>
</feature>
<dbReference type="OrthoDB" id="9797976at2"/>
<accession>D9QUL8</accession>
<dbReference type="RefSeq" id="WP_013279260.1">
    <property type="nucleotide sequence ID" value="NC_014378.1"/>
</dbReference>
<reference evidence="2 3" key="1">
    <citation type="journal article" date="2010" name="Stand. Genomic Sci.">
        <title>Complete genome sequence of Acetohalobium arabaticum type strain (Z-7288).</title>
        <authorList>
            <person name="Sikorski J."/>
            <person name="Lapidus A."/>
            <person name="Chertkov O."/>
            <person name="Lucas S."/>
            <person name="Copeland A."/>
            <person name="Glavina Del Rio T."/>
            <person name="Nolan M."/>
            <person name="Tice H."/>
            <person name="Cheng J.F."/>
            <person name="Han C."/>
            <person name="Brambilla E."/>
            <person name="Pitluck S."/>
            <person name="Liolios K."/>
            <person name="Ivanova N."/>
            <person name="Mavromatis K."/>
            <person name="Mikhailova N."/>
            <person name="Pati A."/>
            <person name="Bruce D."/>
            <person name="Detter C."/>
            <person name="Tapia R."/>
            <person name="Goodwin L."/>
            <person name="Chen A."/>
            <person name="Palaniappan K."/>
            <person name="Land M."/>
            <person name="Hauser L."/>
            <person name="Chang Y.J."/>
            <person name="Jeffries C.D."/>
            <person name="Rohde M."/>
            <person name="Goker M."/>
            <person name="Spring S."/>
            <person name="Woyke T."/>
            <person name="Bristow J."/>
            <person name="Eisen J.A."/>
            <person name="Markowitz V."/>
            <person name="Hugenholtz P."/>
            <person name="Kyrpides N.C."/>
            <person name="Klenk H.P."/>
        </authorList>
    </citation>
    <scope>NUCLEOTIDE SEQUENCE [LARGE SCALE GENOMIC DNA]</scope>
    <source>
        <strain evidence="3">ATCC 49924 / DSM 5501 / Z-7288</strain>
    </source>
</reference>